<protein>
    <submittedName>
        <fullName evidence="1">Uncharacterized protein</fullName>
    </submittedName>
</protein>
<dbReference type="Proteomes" id="UP000638648">
    <property type="component" value="Unassembled WGS sequence"/>
</dbReference>
<evidence type="ECO:0000313" key="1">
    <source>
        <dbReference type="EMBL" id="MBE1605904.1"/>
    </source>
</evidence>
<dbReference type="RefSeq" id="WP_202897941.1">
    <property type="nucleotide sequence ID" value="NZ_BAABJL010000223.1"/>
</dbReference>
<dbReference type="EMBL" id="JADBEM010000001">
    <property type="protein sequence ID" value="MBE1605904.1"/>
    <property type="molecule type" value="Genomic_DNA"/>
</dbReference>
<name>A0A927MSM8_9ACTN</name>
<reference evidence="1" key="1">
    <citation type="submission" date="2020-10" db="EMBL/GenBank/DDBJ databases">
        <title>Sequencing the genomes of 1000 actinobacteria strains.</title>
        <authorList>
            <person name="Klenk H.-P."/>
        </authorList>
    </citation>
    <scope>NUCLEOTIDE SEQUENCE</scope>
    <source>
        <strain evidence="1">DSM 45354</strain>
    </source>
</reference>
<organism evidence="1 2">
    <name type="scientific">Actinopolymorpha pittospori</name>
    <dbReference type="NCBI Taxonomy" id="648752"/>
    <lineage>
        <taxon>Bacteria</taxon>
        <taxon>Bacillati</taxon>
        <taxon>Actinomycetota</taxon>
        <taxon>Actinomycetes</taxon>
        <taxon>Propionibacteriales</taxon>
        <taxon>Actinopolymorphaceae</taxon>
        <taxon>Actinopolymorpha</taxon>
    </lineage>
</organism>
<keyword evidence="2" id="KW-1185">Reference proteome</keyword>
<proteinExistence type="predicted"/>
<accession>A0A927MSM8</accession>
<comment type="caution">
    <text evidence="1">The sequence shown here is derived from an EMBL/GenBank/DDBJ whole genome shotgun (WGS) entry which is preliminary data.</text>
</comment>
<gene>
    <name evidence="1" type="ORF">HEB94_002752</name>
</gene>
<sequence>MDLGVSIARGGHLDPGVIGDASRSGQYDEQALKRVWHYLARFGAPDLRATSVDSGRLVT</sequence>
<evidence type="ECO:0000313" key="2">
    <source>
        <dbReference type="Proteomes" id="UP000638648"/>
    </source>
</evidence>
<dbReference type="AlphaFoldDB" id="A0A927MSM8"/>